<feature type="transmembrane region" description="Helical" evidence="1">
    <location>
        <begin position="222"/>
        <end position="245"/>
    </location>
</feature>
<dbReference type="RefSeq" id="WP_054873482.1">
    <property type="nucleotide sequence ID" value="NZ_LKET01000016.1"/>
</dbReference>
<keyword evidence="1" id="KW-0812">Transmembrane</keyword>
<proteinExistence type="predicted"/>
<dbReference type="AlphaFoldDB" id="A0A0P8Z153"/>
<organism evidence="2 3">
    <name type="scientific">Oxobacter pfennigii</name>
    <dbReference type="NCBI Taxonomy" id="36849"/>
    <lineage>
        <taxon>Bacteria</taxon>
        <taxon>Bacillati</taxon>
        <taxon>Bacillota</taxon>
        <taxon>Clostridia</taxon>
        <taxon>Eubacteriales</taxon>
        <taxon>Clostridiaceae</taxon>
        <taxon>Oxobacter</taxon>
    </lineage>
</organism>
<sequence>MIFPGLKKWAKLKGWQLDKNFVYGNYNGYIFTAFDGRNYKVFTTMIPNLTEEQKEKIFSFIKENKKRLKISEYSIESNVLTVKYKELIRPMKIQEMDAILKALTDFFLSEGIYGKEHCAICGAQGNHDTVAINDSIVSLCGTCYRQSIDDVEEMSKEYATEEKNYAIGFIGALLGGLVGVIPWVIVENYLGLYASILGFLIGKASLKGYTLFKGKIGKPTGFIIGAATTFSVIAAELVSLAILMIQEGAYVSLENYIISFTHPEIAGWVYRDLGLGLLMAFLGISSIFRQLKDDVDTVVPRIRKVSL</sequence>
<feature type="transmembrane region" description="Helical" evidence="1">
    <location>
        <begin position="265"/>
        <end position="284"/>
    </location>
</feature>
<dbReference type="EMBL" id="LKET01000016">
    <property type="protein sequence ID" value="KPU45861.1"/>
    <property type="molecule type" value="Genomic_DNA"/>
</dbReference>
<feature type="transmembrane region" description="Helical" evidence="1">
    <location>
        <begin position="164"/>
        <end position="185"/>
    </location>
</feature>
<keyword evidence="1" id="KW-1133">Transmembrane helix</keyword>
<keyword evidence="3" id="KW-1185">Reference proteome</keyword>
<gene>
    <name evidence="2" type="ORF">OXPF_03290</name>
</gene>
<reference evidence="2 3" key="1">
    <citation type="submission" date="2015-09" db="EMBL/GenBank/DDBJ databases">
        <title>Genome sequence of Oxobacter pfennigii DSM 3222.</title>
        <authorList>
            <person name="Poehlein A."/>
            <person name="Bengelsdorf F.R."/>
            <person name="Schiel-Bengelsdorf B."/>
            <person name="Duerre P."/>
            <person name="Daniel R."/>
        </authorList>
    </citation>
    <scope>NUCLEOTIDE SEQUENCE [LARGE SCALE GENOMIC DNA]</scope>
    <source>
        <strain evidence="2 3">DSM 3222</strain>
    </source>
</reference>
<dbReference type="Proteomes" id="UP000050326">
    <property type="component" value="Unassembled WGS sequence"/>
</dbReference>
<dbReference type="OrthoDB" id="1653241at2"/>
<evidence type="ECO:0000313" key="2">
    <source>
        <dbReference type="EMBL" id="KPU45861.1"/>
    </source>
</evidence>
<keyword evidence="1" id="KW-0472">Membrane</keyword>
<feature type="transmembrane region" description="Helical" evidence="1">
    <location>
        <begin position="191"/>
        <end position="210"/>
    </location>
</feature>
<evidence type="ECO:0000256" key="1">
    <source>
        <dbReference type="SAM" id="Phobius"/>
    </source>
</evidence>
<evidence type="ECO:0000313" key="3">
    <source>
        <dbReference type="Proteomes" id="UP000050326"/>
    </source>
</evidence>
<accession>A0A0P8Z153</accession>
<name>A0A0P8Z153_9CLOT</name>
<comment type="caution">
    <text evidence="2">The sequence shown here is derived from an EMBL/GenBank/DDBJ whole genome shotgun (WGS) entry which is preliminary data.</text>
</comment>
<protein>
    <submittedName>
        <fullName evidence="2">Uncharacterized protein</fullName>
    </submittedName>
</protein>